<gene>
    <name evidence="1" type="ORF">GCM10022207_28760</name>
</gene>
<sequence>MVGTTTHPATLALARSVARLEIAVEDDYEQFRARYEQAVPPLDYRRTFDLVTVQAPWSAVQDLADENAPLGFMIFWRFDAQPLFGVAGDHARCTEYLMGNHVIAERMYRHDAGALLYVPLRTTIHESPSGEALFAIDRPSDTVAVLGRPEITEVGRELDRKVGALLRHLGAPVPDELT</sequence>
<dbReference type="EMBL" id="BAAAZA010000007">
    <property type="protein sequence ID" value="GAA3863127.1"/>
    <property type="molecule type" value="Genomic_DNA"/>
</dbReference>
<evidence type="ECO:0000313" key="2">
    <source>
        <dbReference type="Proteomes" id="UP001501563"/>
    </source>
</evidence>
<protein>
    <recommendedName>
        <fullName evidence="3">DUF302 domain-containing protein</fullName>
    </recommendedName>
</protein>
<accession>A0ABP7K399</accession>
<keyword evidence="2" id="KW-1185">Reference proteome</keyword>
<dbReference type="InterPro" id="IPR035923">
    <property type="entry name" value="TT1751-like_sf"/>
</dbReference>
<evidence type="ECO:0008006" key="3">
    <source>
        <dbReference type="Google" id="ProtNLM"/>
    </source>
</evidence>
<dbReference type="Gene3D" id="3.30.310.70">
    <property type="entry name" value="TT1751-like domain"/>
    <property type="match status" value="1"/>
</dbReference>
<evidence type="ECO:0000313" key="1">
    <source>
        <dbReference type="EMBL" id="GAA3863127.1"/>
    </source>
</evidence>
<organism evidence="1 2">
    <name type="scientific">Streptomyces lannensis</name>
    <dbReference type="NCBI Taxonomy" id="766498"/>
    <lineage>
        <taxon>Bacteria</taxon>
        <taxon>Bacillati</taxon>
        <taxon>Actinomycetota</taxon>
        <taxon>Actinomycetes</taxon>
        <taxon>Kitasatosporales</taxon>
        <taxon>Streptomycetaceae</taxon>
        <taxon>Streptomyces</taxon>
    </lineage>
</organism>
<dbReference type="Proteomes" id="UP001501563">
    <property type="component" value="Unassembled WGS sequence"/>
</dbReference>
<comment type="caution">
    <text evidence="1">The sequence shown here is derived from an EMBL/GenBank/DDBJ whole genome shotgun (WGS) entry which is preliminary data.</text>
</comment>
<dbReference type="RefSeq" id="WP_331269216.1">
    <property type="nucleotide sequence ID" value="NZ_BAAAZA010000007.1"/>
</dbReference>
<reference evidence="2" key="1">
    <citation type="journal article" date="2019" name="Int. J. Syst. Evol. Microbiol.">
        <title>The Global Catalogue of Microorganisms (GCM) 10K type strain sequencing project: providing services to taxonomists for standard genome sequencing and annotation.</title>
        <authorList>
            <consortium name="The Broad Institute Genomics Platform"/>
            <consortium name="The Broad Institute Genome Sequencing Center for Infectious Disease"/>
            <person name="Wu L."/>
            <person name="Ma J."/>
        </authorList>
    </citation>
    <scope>NUCLEOTIDE SEQUENCE [LARGE SCALE GENOMIC DNA]</scope>
    <source>
        <strain evidence="2">JCM 16578</strain>
    </source>
</reference>
<proteinExistence type="predicted"/>
<dbReference type="SUPFAM" id="SSF103247">
    <property type="entry name" value="TT1751-like"/>
    <property type="match status" value="1"/>
</dbReference>
<name>A0ABP7K399_9ACTN</name>